<dbReference type="AlphaFoldDB" id="A0A2M4D3H4"/>
<name>A0A2M4D3H4_ANODA</name>
<proteinExistence type="predicted"/>
<sequence length="134" mass="15473">MAARWVFIRPRPSSWLLTLTRKVSAEVAICCFENVPQGLSSDKHDRRIACFTFLFFDLRSKDLVLNFTITVQATLGDVHVIEHSWFQSIQSCTFLIKILRRMTNCPSLASLVDSTFHRWNEVNFLIVVCHLSVL</sequence>
<dbReference type="EMBL" id="GGFL01007944">
    <property type="protein sequence ID" value="MBW72122.1"/>
    <property type="molecule type" value="Transcribed_RNA"/>
</dbReference>
<reference evidence="1" key="1">
    <citation type="submission" date="2018-01" db="EMBL/GenBank/DDBJ databases">
        <title>An insight into the sialome of Amazonian anophelines.</title>
        <authorList>
            <person name="Ribeiro J.M."/>
            <person name="Scarpassa V."/>
            <person name="Calvo E."/>
        </authorList>
    </citation>
    <scope>NUCLEOTIDE SEQUENCE</scope>
</reference>
<organism evidence="1">
    <name type="scientific">Anopheles darlingi</name>
    <name type="common">Mosquito</name>
    <dbReference type="NCBI Taxonomy" id="43151"/>
    <lineage>
        <taxon>Eukaryota</taxon>
        <taxon>Metazoa</taxon>
        <taxon>Ecdysozoa</taxon>
        <taxon>Arthropoda</taxon>
        <taxon>Hexapoda</taxon>
        <taxon>Insecta</taxon>
        <taxon>Pterygota</taxon>
        <taxon>Neoptera</taxon>
        <taxon>Endopterygota</taxon>
        <taxon>Diptera</taxon>
        <taxon>Nematocera</taxon>
        <taxon>Culicoidea</taxon>
        <taxon>Culicidae</taxon>
        <taxon>Anophelinae</taxon>
        <taxon>Anopheles</taxon>
    </lineage>
</organism>
<evidence type="ECO:0000313" key="1">
    <source>
        <dbReference type="EMBL" id="MBW72122.1"/>
    </source>
</evidence>
<protein>
    <submittedName>
        <fullName evidence="1">Putative secreted protein</fullName>
    </submittedName>
</protein>
<accession>A0A2M4D3H4</accession>